<name>A0ABX4GTC9_9BACI</name>
<evidence type="ECO:0000313" key="2">
    <source>
        <dbReference type="Proteomes" id="UP000216852"/>
    </source>
</evidence>
<evidence type="ECO:0000313" key="1">
    <source>
        <dbReference type="EMBL" id="PAD98124.1"/>
    </source>
</evidence>
<reference evidence="1 2" key="1">
    <citation type="submission" date="2017-07" db="EMBL/GenBank/DDBJ databases">
        <title>Isolation and whole genome analysis of endospore-forming bacteria from heroin.</title>
        <authorList>
            <person name="Kalinowski J."/>
            <person name="Ahrens B."/>
            <person name="Al-Dilaimi A."/>
            <person name="Winkler A."/>
            <person name="Wibberg D."/>
            <person name="Schleenbecker U."/>
            <person name="Ruckert C."/>
            <person name="Wolfel R."/>
            <person name="Grass G."/>
        </authorList>
    </citation>
    <scope>NUCLEOTIDE SEQUENCE [LARGE SCALE GENOMIC DNA]</scope>
    <source>
        <strain evidence="1 2">7517-1</strain>
    </source>
</reference>
<keyword evidence="2" id="KW-1185">Reference proteome</keyword>
<sequence>MKIWDFSYYIDDGHNLLYKELRRLFKKESYRYDVFCYVAAATGKHSIKQCIKAGKFVDEESIFNLAADFSEKDRALVEIAYQLAHMYNLLGYQDPQGLMHFRYVNLQDLFGYLDTASRKVALTAMYHAYVTNGPAE</sequence>
<protein>
    <submittedName>
        <fullName evidence="1">Uncharacterized protein</fullName>
    </submittedName>
</protein>
<proteinExistence type="predicted"/>
<accession>A0ABX4GTC9</accession>
<dbReference type="RefSeq" id="WP_095220813.1">
    <property type="nucleotide sequence ID" value="NZ_NPBJ01000044.1"/>
</dbReference>
<dbReference type="Proteomes" id="UP000216852">
    <property type="component" value="Unassembled WGS sequence"/>
</dbReference>
<gene>
    <name evidence="1" type="ORF">CHH48_18945</name>
</gene>
<comment type="caution">
    <text evidence="1">The sequence shown here is derived from an EMBL/GenBank/DDBJ whole genome shotgun (WGS) entry which is preliminary data.</text>
</comment>
<organism evidence="1 2">
    <name type="scientific">Terribacillus saccharophilus</name>
    <dbReference type="NCBI Taxonomy" id="361277"/>
    <lineage>
        <taxon>Bacteria</taxon>
        <taxon>Bacillati</taxon>
        <taxon>Bacillota</taxon>
        <taxon>Bacilli</taxon>
        <taxon>Bacillales</taxon>
        <taxon>Bacillaceae</taxon>
        <taxon>Terribacillus</taxon>
    </lineage>
</organism>
<dbReference type="EMBL" id="NPBJ01000044">
    <property type="protein sequence ID" value="PAD98124.1"/>
    <property type="molecule type" value="Genomic_DNA"/>
</dbReference>